<gene>
    <name evidence="1" type="ORF">PDIGIT_LOCUS3059</name>
</gene>
<name>A0A9W4U7V9_9PLEO</name>
<reference evidence="1" key="1">
    <citation type="submission" date="2023-01" db="EMBL/GenBank/DDBJ databases">
        <authorList>
            <person name="Van Ghelder C."/>
            <person name="Rancurel C."/>
        </authorList>
    </citation>
    <scope>NUCLEOTIDE SEQUENCE</scope>
    <source>
        <strain evidence="1">CNCM I-4278</strain>
    </source>
</reference>
<accession>A0A9W4U7V9</accession>
<proteinExistence type="predicted"/>
<protein>
    <submittedName>
        <fullName evidence="1">Uncharacterized protein</fullName>
    </submittedName>
</protein>
<evidence type="ECO:0000313" key="1">
    <source>
        <dbReference type="EMBL" id="CAI6306891.1"/>
    </source>
</evidence>
<evidence type="ECO:0000313" key="2">
    <source>
        <dbReference type="Proteomes" id="UP001152607"/>
    </source>
</evidence>
<organism evidence="1 2">
    <name type="scientific">Periconia digitata</name>
    <dbReference type="NCBI Taxonomy" id="1303443"/>
    <lineage>
        <taxon>Eukaryota</taxon>
        <taxon>Fungi</taxon>
        <taxon>Dikarya</taxon>
        <taxon>Ascomycota</taxon>
        <taxon>Pezizomycotina</taxon>
        <taxon>Dothideomycetes</taxon>
        <taxon>Pleosporomycetidae</taxon>
        <taxon>Pleosporales</taxon>
        <taxon>Massarineae</taxon>
        <taxon>Periconiaceae</taxon>
        <taxon>Periconia</taxon>
    </lineage>
</organism>
<dbReference type="AlphaFoldDB" id="A0A9W4U7V9"/>
<keyword evidence="2" id="KW-1185">Reference proteome</keyword>
<sequence length="87" mass="10226">MAIITVREGWGPIRDNFKLFVFARYVLSMNSRLRLFDFEATHKKFTSGDSRLAGHRQGFERLRRVWEWLILDGAGRVKASYTSVKNF</sequence>
<comment type="caution">
    <text evidence="1">The sequence shown here is derived from an EMBL/GenBank/DDBJ whole genome shotgun (WGS) entry which is preliminary data.</text>
</comment>
<dbReference type="EMBL" id="CAOQHR010000002">
    <property type="protein sequence ID" value="CAI6306891.1"/>
    <property type="molecule type" value="Genomic_DNA"/>
</dbReference>
<dbReference type="Proteomes" id="UP001152607">
    <property type="component" value="Unassembled WGS sequence"/>
</dbReference>